<evidence type="ECO:0000256" key="1">
    <source>
        <dbReference type="ARBA" id="ARBA00000013"/>
    </source>
</evidence>
<comment type="similarity">
    <text evidence="18">Belongs to the NnrE/AIBP family.</text>
</comment>
<evidence type="ECO:0000256" key="12">
    <source>
        <dbReference type="ARBA" id="ARBA00023239"/>
    </source>
</evidence>
<dbReference type="InterPro" id="IPR036652">
    <property type="entry name" value="YjeF_N_dom_sf"/>
</dbReference>
<dbReference type="NCBIfam" id="TIGR00196">
    <property type="entry name" value="yjeF_cterm"/>
    <property type="match status" value="1"/>
</dbReference>
<evidence type="ECO:0000256" key="10">
    <source>
        <dbReference type="ARBA" id="ARBA00023027"/>
    </source>
</evidence>
<comment type="similarity">
    <text evidence="17">Belongs to the NnrD/CARKD family.</text>
</comment>
<gene>
    <name evidence="18" type="primary">nnrE</name>
    <name evidence="17" type="synonym">nnrD</name>
    <name evidence="22" type="ORF">E3U44_07015</name>
</gene>
<feature type="binding site" evidence="18">
    <location>
        <begin position="62"/>
        <end position="66"/>
    </location>
    <ligand>
        <name>(6S)-NADPHX</name>
        <dbReference type="ChEBI" id="CHEBI:64076"/>
    </ligand>
</feature>
<dbReference type="InterPro" id="IPR030677">
    <property type="entry name" value="Nnr"/>
</dbReference>
<keyword evidence="10 17" id="KW-0520">NAD</keyword>
<feature type="binding site" evidence="17">
    <location>
        <position position="434"/>
    </location>
    <ligand>
        <name>AMP</name>
        <dbReference type="ChEBI" id="CHEBI:456215"/>
    </ligand>
</feature>
<dbReference type="InterPro" id="IPR029056">
    <property type="entry name" value="Ribokinase-like"/>
</dbReference>
<comment type="caution">
    <text evidence="18">Lacks conserved residue(s) required for the propagation of feature annotation.</text>
</comment>
<dbReference type="GO" id="GO:0046496">
    <property type="term" value="P:nicotinamide nucleotide metabolic process"/>
    <property type="evidence" value="ECO:0007669"/>
    <property type="project" value="UniProtKB-UniRule"/>
</dbReference>
<dbReference type="PIRSF" id="PIRSF017184">
    <property type="entry name" value="Nnr"/>
    <property type="match status" value="1"/>
</dbReference>
<evidence type="ECO:0000259" key="20">
    <source>
        <dbReference type="PROSITE" id="PS51383"/>
    </source>
</evidence>
<dbReference type="EMBL" id="CP038033">
    <property type="protein sequence ID" value="QBQ54286.1"/>
    <property type="molecule type" value="Genomic_DNA"/>
</dbReference>
<keyword evidence="7 17" id="KW-0067">ATP-binding</keyword>
<proteinExistence type="inferred from homology"/>
<dbReference type="PANTHER" id="PTHR12592:SF0">
    <property type="entry name" value="ATP-DEPENDENT (S)-NAD(P)H-HYDRATE DEHYDRATASE"/>
    <property type="match status" value="1"/>
</dbReference>
<dbReference type="InterPro" id="IPR017953">
    <property type="entry name" value="Carbohydrate_kinase_pred_CS"/>
</dbReference>
<evidence type="ECO:0000256" key="15">
    <source>
        <dbReference type="ARBA" id="ARBA00048238"/>
    </source>
</evidence>
<dbReference type="RefSeq" id="WP_134357434.1">
    <property type="nucleotide sequence ID" value="NZ_CP038033.1"/>
</dbReference>
<feature type="domain" description="YjeF C-terminal" evidence="20">
    <location>
        <begin position="226"/>
        <end position="494"/>
    </location>
</feature>
<dbReference type="Gene3D" id="3.40.50.10260">
    <property type="entry name" value="YjeF N-terminal domain"/>
    <property type="match status" value="1"/>
</dbReference>
<organism evidence="22 23">
    <name type="scientific">Nitrosococcus wardiae</name>
    <dbReference type="NCBI Taxonomy" id="1814290"/>
    <lineage>
        <taxon>Bacteria</taxon>
        <taxon>Pseudomonadati</taxon>
        <taxon>Pseudomonadota</taxon>
        <taxon>Gammaproteobacteria</taxon>
        <taxon>Chromatiales</taxon>
        <taxon>Chromatiaceae</taxon>
        <taxon>Nitrosococcus</taxon>
    </lineage>
</organism>
<dbReference type="SUPFAM" id="SSF64153">
    <property type="entry name" value="YjeF N-terminal domain-like"/>
    <property type="match status" value="1"/>
</dbReference>
<dbReference type="PROSITE" id="PS51385">
    <property type="entry name" value="YJEF_N"/>
    <property type="match status" value="1"/>
</dbReference>
<keyword evidence="9 18" id="KW-0630">Potassium</keyword>
<dbReference type="PROSITE" id="PS51383">
    <property type="entry name" value="YJEF_C_3"/>
    <property type="match status" value="1"/>
</dbReference>
<evidence type="ECO:0000256" key="3">
    <source>
        <dbReference type="ARBA" id="ARBA00006001"/>
    </source>
</evidence>
<sequence>MAILPLALYTAAQVRELDRRTIEEFGISGTTLMERAGMATLEQLRKHWPQAQRLVVICGVGNNGGDGYILARLARKAEMYVTVYQVGDADKLSADARAARQTLLDNGMKILPFQPQALHSADVVADAIFGTGLSREVAGPWADAIHAINASGHPVLSIDIPSGLHADTGSILGTAVKAQVTATFVGLKQGLFTHLGPDYCGEIAFDSLRIPPEVYTQVTPSAYRIILEERIAKLPPRARAGHKGDYGHVLIIGGEQGMPGAARMAGEAAYRVGAGLVSIATRGQHASLLNMARPELMCYGVESPEDLKPLLQRATVIVIGPGLGQGTWGQMMLNEALNTTHPLVVDADALNLLAKQPRQHDHWIITPHPGEASRLLGCNTEEIQANRFGAVRNLHQRYRGVAVLKGHGTLVCAGRQSLGLCTAGNPGMASGGMGDVLSGAIAGLLAQGLTLSEAAHLGVTIHAMAGDRAAREGGERGLLAGDLMFYLRRLANLQIS</sequence>
<dbReference type="InterPro" id="IPR000631">
    <property type="entry name" value="CARKD"/>
</dbReference>
<dbReference type="GO" id="GO:0052855">
    <property type="term" value="F:ADP-dependent NAD(P)H-hydrate dehydratase activity"/>
    <property type="evidence" value="ECO:0007669"/>
    <property type="project" value="UniProtKB-UniRule"/>
</dbReference>
<dbReference type="InterPro" id="IPR004443">
    <property type="entry name" value="YjeF_N_dom"/>
</dbReference>
<comment type="cofactor">
    <cofactor evidence="18 19">
        <name>K(+)</name>
        <dbReference type="ChEBI" id="CHEBI:29103"/>
    </cofactor>
    <text evidence="18 19">Binds 1 potassium ion per subunit.</text>
</comment>
<dbReference type="GO" id="GO:0110051">
    <property type="term" value="P:metabolite repair"/>
    <property type="evidence" value="ECO:0007669"/>
    <property type="project" value="TreeGrafter"/>
</dbReference>
<feature type="domain" description="YjeF N-terminal" evidence="21">
    <location>
        <begin position="14"/>
        <end position="216"/>
    </location>
</feature>
<evidence type="ECO:0000256" key="16">
    <source>
        <dbReference type="ARBA" id="ARBA00049209"/>
    </source>
</evidence>
<comment type="cofactor">
    <cofactor evidence="17">
        <name>Mg(2+)</name>
        <dbReference type="ChEBI" id="CHEBI:18420"/>
    </cofactor>
</comment>
<dbReference type="HAMAP" id="MF_01965">
    <property type="entry name" value="NADHX_dehydratase"/>
    <property type="match status" value="1"/>
</dbReference>
<evidence type="ECO:0000256" key="7">
    <source>
        <dbReference type="ARBA" id="ARBA00022840"/>
    </source>
</evidence>
<comment type="function">
    <text evidence="18">Catalyzes the epimerization of the S- and R-forms of NAD(P)HX, a damaged form of NAD(P)H that is a result of enzymatic or heat-dependent hydration. This is a prerequisite for the S-specific NAD(P)H-hydrate dehydratase to allow the repair of both epimers of NAD(P)HX.</text>
</comment>
<feature type="binding site" evidence="17">
    <location>
        <position position="322"/>
    </location>
    <ligand>
        <name>(6S)-NADPHX</name>
        <dbReference type="ChEBI" id="CHEBI:64076"/>
    </ligand>
</feature>
<keyword evidence="6 17" id="KW-0547">Nucleotide-binding</keyword>
<evidence type="ECO:0000256" key="19">
    <source>
        <dbReference type="PIRNR" id="PIRNR017184"/>
    </source>
</evidence>
<evidence type="ECO:0000256" key="6">
    <source>
        <dbReference type="ARBA" id="ARBA00022741"/>
    </source>
</evidence>
<evidence type="ECO:0000313" key="22">
    <source>
        <dbReference type="EMBL" id="QBQ54286.1"/>
    </source>
</evidence>
<dbReference type="AlphaFoldDB" id="A0A4P7C0N6"/>
<evidence type="ECO:0000259" key="21">
    <source>
        <dbReference type="PROSITE" id="PS51385"/>
    </source>
</evidence>
<dbReference type="CDD" id="cd01171">
    <property type="entry name" value="YXKO-related"/>
    <property type="match status" value="1"/>
</dbReference>
<dbReference type="NCBIfam" id="TIGR00197">
    <property type="entry name" value="yjeF_nterm"/>
    <property type="match status" value="1"/>
</dbReference>
<evidence type="ECO:0000256" key="14">
    <source>
        <dbReference type="ARBA" id="ARBA00025153"/>
    </source>
</evidence>
<dbReference type="Pfam" id="PF03853">
    <property type="entry name" value="YjeF_N"/>
    <property type="match status" value="1"/>
</dbReference>
<comment type="similarity">
    <text evidence="3 19">In the N-terminal section; belongs to the NnrE/AIBP family.</text>
</comment>
<dbReference type="Pfam" id="PF01256">
    <property type="entry name" value="Carb_kinase"/>
    <property type="match status" value="1"/>
</dbReference>
<dbReference type="HAMAP" id="MF_01966">
    <property type="entry name" value="NADHX_epimerase"/>
    <property type="match status" value="1"/>
</dbReference>
<dbReference type="GO" id="GO:0005524">
    <property type="term" value="F:ATP binding"/>
    <property type="evidence" value="ECO:0007669"/>
    <property type="project" value="UniProtKB-UniRule"/>
</dbReference>
<protein>
    <recommendedName>
        <fullName evidence="19">Bifunctional NAD(P)H-hydrate repair enzyme</fullName>
    </recommendedName>
    <alternativeName>
        <fullName evidence="19">Nicotinamide nucleotide repair protein</fullName>
    </alternativeName>
    <domain>
        <recommendedName>
            <fullName evidence="19">ADP-dependent (S)-NAD(P)H-hydrate dehydratase</fullName>
            <ecNumber evidence="19">4.2.1.136</ecNumber>
        </recommendedName>
        <alternativeName>
            <fullName evidence="19">ADP-dependent NAD(P)HX dehydratase</fullName>
        </alternativeName>
    </domain>
    <domain>
        <recommendedName>
            <fullName evidence="19">NAD(P)H-hydrate epimerase</fullName>
            <ecNumber evidence="19">5.1.99.6</ecNumber>
        </recommendedName>
    </domain>
</protein>
<keyword evidence="5 18" id="KW-0479">Metal-binding</keyword>
<feature type="binding site" evidence="17">
    <location>
        <position position="368"/>
    </location>
    <ligand>
        <name>(6S)-NADPHX</name>
        <dbReference type="ChEBI" id="CHEBI:64076"/>
    </ligand>
</feature>
<comment type="function">
    <text evidence="17">Catalyzes the dehydration of the S-form of NAD(P)HX at the expense of ADP, which is converted to AMP. Together with NAD(P)HX epimerase, which catalyzes the epimerization of the S- and R-forms, the enzyme allows the repair of both epimers of NAD(P)HX, a damaged form of NAD(P)H that is a result of enzymatic or heat-dependent hydration.</text>
</comment>
<feature type="binding site" evidence="17">
    <location>
        <position position="261"/>
    </location>
    <ligand>
        <name>(6S)-NADPHX</name>
        <dbReference type="ChEBI" id="CHEBI:64076"/>
    </ligand>
</feature>
<comment type="similarity">
    <text evidence="4 19">In the C-terminal section; belongs to the NnrD/CARKD family.</text>
</comment>
<comment type="catalytic activity">
    <reaction evidence="15 17 19">
        <text>(6S)-NADHX + ADP = AMP + phosphate + NADH + H(+)</text>
        <dbReference type="Rhea" id="RHEA:32223"/>
        <dbReference type="ChEBI" id="CHEBI:15378"/>
        <dbReference type="ChEBI" id="CHEBI:43474"/>
        <dbReference type="ChEBI" id="CHEBI:57945"/>
        <dbReference type="ChEBI" id="CHEBI:64074"/>
        <dbReference type="ChEBI" id="CHEBI:456215"/>
        <dbReference type="ChEBI" id="CHEBI:456216"/>
        <dbReference type="EC" id="4.2.1.136"/>
    </reaction>
</comment>
<evidence type="ECO:0000256" key="17">
    <source>
        <dbReference type="HAMAP-Rule" id="MF_01965"/>
    </source>
</evidence>
<keyword evidence="8 17" id="KW-0521">NADP</keyword>
<evidence type="ECO:0000256" key="18">
    <source>
        <dbReference type="HAMAP-Rule" id="MF_01966"/>
    </source>
</evidence>
<feature type="binding site" evidence="17">
    <location>
        <position position="435"/>
    </location>
    <ligand>
        <name>(6S)-NADPHX</name>
        <dbReference type="ChEBI" id="CHEBI:64076"/>
    </ligand>
</feature>
<keyword evidence="12 17" id="KW-0456">Lyase</keyword>
<evidence type="ECO:0000313" key="23">
    <source>
        <dbReference type="Proteomes" id="UP000294325"/>
    </source>
</evidence>
<dbReference type="EC" id="4.2.1.136" evidence="19"/>
<dbReference type="Gene3D" id="3.40.1190.20">
    <property type="match status" value="1"/>
</dbReference>
<keyword evidence="13" id="KW-0511">Multifunctional enzyme</keyword>
<feature type="binding site" evidence="17">
    <location>
        <begin position="405"/>
        <end position="409"/>
    </location>
    <ligand>
        <name>AMP</name>
        <dbReference type="ChEBI" id="CHEBI:456215"/>
    </ligand>
</feature>
<comment type="subunit">
    <text evidence="17">Homotetramer.</text>
</comment>
<keyword evidence="23" id="KW-1185">Reference proteome</keyword>
<feature type="binding site" evidence="18">
    <location>
        <position position="159"/>
    </location>
    <ligand>
        <name>(6S)-NADPHX</name>
        <dbReference type="ChEBI" id="CHEBI:64076"/>
    </ligand>
</feature>
<keyword evidence="11 18" id="KW-0413">Isomerase</keyword>
<comment type="catalytic activity">
    <reaction evidence="1 18 19">
        <text>(6R)-NADHX = (6S)-NADHX</text>
        <dbReference type="Rhea" id="RHEA:32215"/>
        <dbReference type="ChEBI" id="CHEBI:64074"/>
        <dbReference type="ChEBI" id="CHEBI:64075"/>
        <dbReference type="EC" id="5.1.99.6"/>
    </reaction>
</comment>
<dbReference type="EC" id="5.1.99.6" evidence="19"/>
<evidence type="ECO:0000256" key="4">
    <source>
        <dbReference type="ARBA" id="ARBA00009524"/>
    </source>
</evidence>
<dbReference type="PROSITE" id="PS01050">
    <property type="entry name" value="YJEF_C_2"/>
    <property type="match status" value="1"/>
</dbReference>
<evidence type="ECO:0000256" key="13">
    <source>
        <dbReference type="ARBA" id="ARBA00023268"/>
    </source>
</evidence>
<dbReference type="Proteomes" id="UP000294325">
    <property type="component" value="Chromosome"/>
</dbReference>
<accession>A0A4P7C0N6</accession>
<dbReference type="FunFam" id="3.40.50.10260:FF:000003">
    <property type="entry name" value="Multifunctional fusion protein"/>
    <property type="match status" value="1"/>
</dbReference>
<dbReference type="GO" id="GO:0046872">
    <property type="term" value="F:metal ion binding"/>
    <property type="evidence" value="ECO:0007669"/>
    <property type="project" value="UniProtKB-UniRule"/>
</dbReference>
<comment type="function">
    <text evidence="14 19">Bifunctional enzyme that catalyzes the epimerization of the S- and R-forms of NAD(P)HX and the dehydration of the S-form of NAD(P)HX at the expense of ADP, which is converted to AMP. This allows the repair of both epimers of NAD(P)HX, a damaged form of NAD(P)H that is a result of enzymatic or heat-dependent hydration.</text>
</comment>
<reference evidence="22 23" key="1">
    <citation type="submission" date="2019-03" db="EMBL/GenBank/DDBJ databases">
        <title>The genome sequence of Nitrosococcus wardiae strain D1FHST reveals the archetypal metabolic capacity of ammonia-oxidizing Gammaproteobacteria.</title>
        <authorList>
            <person name="Wang L."/>
            <person name="Lim C.K."/>
            <person name="Hanson T.E."/>
            <person name="Dang H."/>
            <person name="Klotz M.G."/>
        </authorList>
    </citation>
    <scope>NUCLEOTIDE SEQUENCE [LARGE SCALE GENOMIC DNA]</scope>
    <source>
        <strain evidence="22 23">D1FHS</strain>
    </source>
</reference>
<dbReference type="PANTHER" id="PTHR12592">
    <property type="entry name" value="ATP-DEPENDENT (S)-NAD(P)H-HYDRATE DEHYDRATASE FAMILY MEMBER"/>
    <property type="match status" value="1"/>
</dbReference>
<evidence type="ECO:0000256" key="9">
    <source>
        <dbReference type="ARBA" id="ARBA00022958"/>
    </source>
</evidence>
<dbReference type="SUPFAM" id="SSF53613">
    <property type="entry name" value="Ribokinase-like"/>
    <property type="match status" value="1"/>
</dbReference>
<evidence type="ECO:0000256" key="11">
    <source>
        <dbReference type="ARBA" id="ARBA00023235"/>
    </source>
</evidence>
<feature type="binding site" evidence="18">
    <location>
        <position position="126"/>
    </location>
    <ligand>
        <name>K(+)</name>
        <dbReference type="ChEBI" id="CHEBI:29103"/>
    </ligand>
</feature>
<dbReference type="OrthoDB" id="9806925at2"/>
<dbReference type="KEGG" id="nwr:E3U44_07015"/>
<comment type="catalytic activity">
    <reaction evidence="16 17 19">
        <text>(6S)-NADPHX + ADP = AMP + phosphate + NADPH + H(+)</text>
        <dbReference type="Rhea" id="RHEA:32235"/>
        <dbReference type="ChEBI" id="CHEBI:15378"/>
        <dbReference type="ChEBI" id="CHEBI:43474"/>
        <dbReference type="ChEBI" id="CHEBI:57783"/>
        <dbReference type="ChEBI" id="CHEBI:64076"/>
        <dbReference type="ChEBI" id="CHEBI:456215"/>
        <dbReference type="ChEBI" id="CHEBI:456216"/>
        <dbReference type="EC" id="4.2.1.136"/>
    </reaction>
</comment>
<feature type="binding site" evidence="18">
    <location>
        <begin position="130"/>
        <end position="136"/>
    </location>
    <ligand>
        <name>(6S)-NADPHX</name>
        <dbReference type="ChEBI" id="CHEBI:64076"/>
    </ligand>
</feature>
<comment type="catalytic activity">
    <reaction evidence="2 18 19">
        <text>(6R)-NADPHX = (6S)-NADPHX</text>
        <dbReference type="Rhea" id="RHEA:32227"/>
        <dbReference type="ChEBI" id="CHEBI:64076"/>
        <dbReference type="ChEBI" id="CHEBI:64077"/>
        <dbReference type="EC" id="5.1.99.6"/>
    </reaction>
</comment>
<feature type="binding site" evidence="18">
    <location>
        <position position="63"/>
    </location>
    <ligand>
        <name>K(+)</name>
        <dbReference type="ChEBI" id="CHEBI:29103"/>
    </ligand>
</feature>
<evidence type="ECO:0000256" key="5">
    <source>
        <dbReference type="ARBA" id="ARBA00022723"/>
    </source>
</evidence>
<name>A0A4P7C0N6_9GAMM</name>
<dbReference type="GO" id="GO:0052856">
    <property type="term" value="F:NAD(P)HX epimerase activity"/>
    <property type="evidence" value="ECO:0007669"/>
    <property type="project" value="UniProtKB-UniRule"/>
</dbReference>
<feature type="binding site" evidence="18">
    <location>
        <position position="162"/>
    </location>
    <ligand>
        <name>K(+)</name>
        <dbReference type="ChEBI" id="CHEBI:29103"/>
    </ligand>
</feature>
<evidence type="ECO:0000256" key="8">
    <source>
        <dbReference type="ARBA" id="ARBA00022857"/>
    </source>
</evidence>
<evidence type="ECO:0000256" key="2">
    <source>
        <dbReference type="ARBA" id="ARBA00000909"/>
    </source>
</evidence>